<proteinExistence type="predicted"/>
<accession>A0AAV7PEH9</accession>
<dbReference type="EMBL" id="JANPWB010000011">
    <property type="protein sequence ID" value="KAJ1126732.1"/>
    <property type="molecule type" value="Genomic_DNA"/>
</dbReference>
<comment type="caution">
    <text evidence="3">The sequence shown here is derived from an EMBL/GenBank/DDBJ whole genome shotgun (WGS) entry which is preliminary data.</text>
</comment>
<feature type="region of interest" description="Disordered" evidence="1">
    <location>
        <begin position="119"/>
        <end position="142"/>
    </location>
</feature>
<evidence type="ECO:0000313" key="3">
    <source>
        <dbReference type="EMBL" id="KAJ1126732.1"/>
    </source>
</evidence>
<keyword evidence="4" id="KW-1185">Reference proteome</keyword>
<dbReference type="Proteomes" id="UP001066276">
    <property type="component" value="Chromosome 7"/>
</dbReference>
<keyword evidence="2" id="KW-0732">Signal</keyword>
<evidence type="ECO:0000313" key="4">
    <source>
        <dbReference type="Proteomes" id="UP001066276"/>
    </source>
</evidence>
<name>A0AAV7PEH9_PLEWA</name>
<dbReference type="AlphaFoldDB" id="A0AAV7PEH9"/>
<evidence type="ECO:0000256" key="1">
    <source>
        <dbReference type="SAM" id="MobiDB-lite"/>
    </source>
</evidence>
<protein>
    <submittedName>
        <fullName evidence="3">Uncharacterized protein</fullName>
    </submittedName>
</protein>
<evidence type="ECO:0000256" key="2">
    <source>
        <dbReference type="SAM" id="SignalP"/>
    </source>
</evidence>
<organism evidence="3 4">
    <name type="scientific">Pleurodeles waltl</name>
    <name type="common">Iberian ribbed newt</name>
    <dbReference type="NCBI Taxonomy" id="8319"/>
    <lineage>
        <taxon>Eukaryota</taxon>
        <taxon>Metazoa</taxon>
        <taxon>Chordata</taxon>
        <taxon>Craniata</taxon>
        <taxon>Vertebrata</taxon>
        <taxon>Euteleostomi</taxon>
        <taxon>Amphibia</taxon>
        <taxon>Batrachia</taxon>
        <taxon>Caudata</taxon>
        <taxon>Salamandroidea</taxon>
        <taxon>Salamandridae</taxon>
        <taxon>Pleurodelinae</taxon>
        <taxon>Pleurodeles</taxon>
    </lineage>
</organism>
<feature type="chain" id="PRO_5044023605" evidence="2">
    <location>
        <begin position="29"/>
        <end position="142"/>
    </location>
</feature>
<gene>
    <name evidence="3" type="ORF">NDU88_005138</name>
</gene>
<sequence length="142" mass="14985">MPASPRCAPPFNAVLAGVLGLAFQASQGDHLVITGTDGGHIHKKRALKSGTNSLPVSMAPKHARLAPVATMTQVEFGSVSELWKMAKTHGVDWALQKLTEGPEKDLQLVAAHPLPKRQRKVPAYCRDASPDLGAATSTTEGS</sequence>
<feature type="signal peptide" evidence="2">
    <location>
        <begin position="1"/>
        <end position="28"/>
    </location>
</feature>
<reference evidence="3" key="1">
    <citation type="journal article" date="2022" name="bioRxiv">
        <title>Sequencing and chromosome-scale assembly of the giantPleurodeles waltlgenome.</title>
        <authorList>
            <person name="Brown T."/>
            <person name="Elewa A."/>
            <person name="Iarovenko S."/>
            <person name="Subramanian E."/>
            <person name="Araus A.J."/>
            <person name="Petzold A."/>
            <person name="Susuki M."/>
            <person name="Suzuki K.-i.T."/>
            <person name="Hayashi T."/>
            <person name="Toyoda A."/>
            <person name="Oliveira C."/>
            <person name="Osipova E."/>
            <person name="Leigh N.D."/>
            <person name="Simon A."/>
            <person name="Yun M.H."/>
        </authorList>
    </citation>
    <scope>NUCLEOTIDE SEQUENCE</scope>
    <source>
        <strain evidence="3">20211129_DDA</strain>
        <tissue evidence="3">Liver</tissue>
    </source>
</reference>